<feature type="transmembrane region" description="Helical" evidence="7">
    <location>
        <begin position="231"/>
        <end position="252"/>
    </location>
</feature>
<organism evidence="9 10">
    <name type="scientific">Scheffersomyces spartinae</name>
    <dbReference type="NCBI Taxonomy" id="45513"/>
    <lineage>
        <taxon>Eukaryota</taxon>
        <taxon>Fungi</taxon>
        <taxon>Dikarya</taxon>
        <taxon>Ascomycota</taxon>
        <taxon>Saccharomycotina</taxon>
        <taxon>Pichiomycetes</taxon>
        <taxon>Debaryomycetaceae</taxon>
        <taxon>Scheffersomyces</taxon>
    </lineage>
</organism>
<evidence type="ECO:0000256" key="5">
    <source>
        <dbReference type="ARBA" id="ARBA00023136"/>
    </source>
</evidence>
<feature type="transmembrane region" description="Helical" evidence="7">
    <location>
        <begin position="474"/>
        <end position="494"/>
    </location>
</feature>
<dbReference type="RefSeq" id="XP_043051669.1">
    <property type="nucleotide sequence ID" value="XM_043190992.1"/>
</dbReference>
<dbReference type="InterPro" id="IPR005829">
    <property type="entry name" value="Sugar_transporter_CS"/>
</dbReference>
<evidence type="ECO:0000256" key="7">
    <source>
        <dbReference type="SAM" id="Phobius"/>
    </source>
</evidence>
<dbReference type="InterPro" id="IPR036259">
    <property type="entry name" value="MFS_trans_sf"/>
</dbReference>
<evidence type="ECO:0000313" key="10">
    <source>
        <dbReference type="Proteomes" id="UP000790833"/>
    </source>
</evidence>
<dbReference type="PANTHER" id="PTHR23501:SF198">
    <property type="entry name" value="AZOLE RESISTANCE PROTEIN 1-RELATED"/>
    <property type="match status" value="1"/>
</dbReference>
<feature type="region of interest" description="Disordered" evidence="6">
    <location>
        <begin position="590"/>
        <end position="622"/>
    </location>
</feature>
<feature type="transmembrane region" description="Helical" evidence="7">
    <location>
        <begin position="335"/>
        <end position="360"/>
    </location>
</feature>
<comment type="caution">
    <text evidence="9">The sequence shown here is derived from an EMBL/GenBank/DDBJ whole genome shotgun (WGS) entry which is preliminary data.</text>
</comment>
<dbReference type="OrthoDB" id="10021397at2759"/>
<dbReference type="PANTHER" id="PTHR23501">
    <property type="entry name" value="MAJOR FACILITATOR SUPERFAMILY"/>
    <property type="match status" value="1"/>
</dbReference>
<feature type="transmembrane region" description="Helical" evidence="7">
    <location>
        <begin position="147"/>
        <end position="165"/>
    </location>
</feature>
<evidence type="ECO:0000259" key="8">
    <source>
        <dbReference type="PROSITE" id="PS50850"/>
    </source>
</evidence>
<feature type="transmembrane region" description="Helical" evidence="7">
    <location>
        <begin position="272"/>
        <end position="291"/>
    </location>
</feature>
<feature type="transmembrane region" description="Helical" evidence="7">
    <location>
        <begin position="408"/>
        <end position="429"/>
    </location>
</feature>
<dbReference type="AlphaFoldDB" id="A0A9P7VE04"/>
<sequence length="622" mass="67209">MVAPTVSIESTSSSSRLEKDTCVAPIEASTIVPNPIDNTTNGFSRISSAASSLRHKYFESNAGDGTEALDQFVHGYKLALTLASCVVSLFLVALDATIIITILSTVGNKFKSFERVGWLNSGFLLPIAVLAPSYGKISIAFGRKYTMMFGIIVFEIGSLICGISQSMDMLIGGRVIQGIGGGAIQSMVMVIMSESVPVSKRSLAFSLIGVTFAVASVIGPLLGGAFASHVSWRWCFYINLPVGGAAFAMLVVCFNPPKPTGSLRVKLARIDYLGTFLLTAGLVLTLLGLSFGGQDFPWRSAAVILNFVLGGLLIVGFAVYNFMYSKNPIIMKELVTIRPILATAMTSFCIYGWFMAANIYLSIYFQVIWGASPWRSGIDLLPYIIGLTVSSIFTGAAMRVFRFVKIPLLTAAILGPIGSGLFILLSRTSSKADRIGLLIVAGVSIGFSFQPPIISAQLEAPNTIEGSMIQSTVFVNFVRTLGGVIAVSIAQLIFQEEGKSHVNSALGKLKTQNPALYQQMSRYDPKVLIQTPEIINSLPAQGKDLVLNAFMKALKSVFWWCVALACASLVFAIFTSNKRIPRDEHVKMKKDESDLIEEPTDHQQTEAIKSNETERKDLSDAV</sequence>
<feature type="domain" description="Major facilitator superfamily (MFS) profile" evidence="8">
    <location>
        <begin position="81"/>
        <end position="580"/>
    </location>
</feature>
<evidence type="ECO:0000256" key="4">
    <source>
        <dbReference type="ARBA" id="ARBA00022989"/>
    </source>
</evidence>
<dbReference type="Proteomes" id="UP000790833">
    <property type="component" value="Unassembled WGS sequence"/>
</dbReference>
<name>A0A9P7VE04_9ASCO</name>
<comment type="subcellular location">
    <subcellularLocation>
        <location evidence="1">Membrane</location>
        <topology evidence="1">Multi-pass membrane protein</topology>
    </subcellularLocation>
</comment>
<proteinExistence type="inferred from homology"/>
<dbReference type="InterPro" id="IPR011701">
    <property type="entry name" value="MFS"/>
</dbReference>
<feature type="transmembrane region" description="Helical" evidence="7">
    <location>
        <begin position="380"/>
        <end position="401"/>
    </location>
</feature>
<evidence type="ECO:0000256" key="6">
    <source>
        <dbReference type="SAM" id="MobiDB-lite"/>
    </source>
</evidence>
<keyword evidence="4 7" id="KW-1133">Transmembrane helix</keyword>
<feature type="transmembrane region" description="Helical" evidence="7">
    <location>
        <begin position="116"/>
        <end position="135"/>
    </location>
</feature>
<dbReference type="GO" id="GO:0005886">
    <property type="term" value="C:plasma membrane"/>
    <property type="evidence" value="ECO:0007669"/>
    <property type="project" value="TreeGrafter"/>
</dbReference>
<dbReference type="GeneID" id="66113510"/>
<gene>
    <name evidence="9" type="ORF">KQ657_000136</name>
</gene>
<feature type="transmembrane region" description="Helical" evidence="7">
    <location>
        <begin position="303"/>
        <end position="323"/>
    </location>
</feature>
<dbReference type="InterPro" id="IPR020846">
    <property type="entry name" value="MFS_dom"/>
</dbReference>
<dbReference type="EMBL" id="JAHMUF010000001">
    <property type="protein sequence ID" value="KAG7196124.1"/>
    <property type="molecule type" value="Genomic_DNA"/>
</dbReference>
<dbReference type="Gene3D" id="1.20.1250.20">
    <property type="entry name" value="MFS general substrate transporter like domains"/>
    <property type="match status" value="1"/>
</dbReference>
<feature type="transmembrane region" description="Helical" evidence="7">
    <location>
        <begin position="171"/>
        <end position="191"/>
    </location>
</feature>
<dbReference type="PRINTS" id="PR01036">
    <property type="entry name" value="TCRTETB"/>
</dbReference>
<keyword evidence="10" id="KW-1185">Reference proteome</keyword>
<dbReference type="Pfam" id="PF07690">
    <property type="entry name" value="MFS_1"/>
    <property type="match status" value="1"/>
</dbReference>
<keyword evidence="3 7" id="KW-0812">Transmembrane</keyword>
<evidence type="ECO:0000256" key="1">
    <source>
        <dbReference type="ARBA" id="ARBA00004141"/>
    </source>
</evidence>
<feature type="transmembrane region" description="Helical" evidence="7">
    <location>
        <begin position="557"/>
        <end position="575"/>
    </location>
</feature>
<evidence type="ECO:0000256" key="3">
    <source>
        <dbReference type="ARBA" id="ARBA00022692"/>
    </source>
</evidence>
<dbReference type="SUPFAM" id="SSF103473">
    <property type="entry name" value="MFS general substrate transporter"/>
    <property type="match status" value="1"/>
</dbReference>
<evidence type="ECO:0000256" key="2">
    <source>
        <dbReference type="ARBA" id="ARBA00008335"/>
    </source>
</evidence>
<dbReference type="PROSITE" id="PS50850">
    <property type="entry name" value="MFS"/>
    <property type="match status" value="1"/>
</dbReference>
<dbReference type="CDD" id="cd17502">
    <property type="entry name" value="MFS_Azr1_MDR_like"/>
    <property type="match status" value="1"/>
</dbReference>
<feature type="transmembrane region" description="Helical" evidence="7">
    <location>
        <begin position="78"/>
        <end position="104"/>
    </location>
</feature>
<keyword evidence="5 7" id="KW-0472">Membrane</keyword>
<comment type="similarity">
    <text evidence="2">Belongs to the major facilitator superfamily.</text>
</comment>
<dbReference type="GO" id="GO:0022857">
    <property type="term" value="F:transmembrane transporter activity"/>
    <property type="evidence" value="ECO:0007669"/>
    <property type="project" value="InterPro"/>
</dbReference>
<accession>A0A9P7VE04</accession>
<dbReference type="PROSITE" id="PS00217">
    <property type="entry name" value="SUGAR_TRANSPORT_2"/>
    <property type="match status" value="1"/>
</dbReference>
<evidence type="ECO:0000313" key="9">
    <source>
        <dbReference type="EMBL" id="KAG7196124.1"/>
    </source>
</evidence>
<reference evidence="9" key="1">
    <citation type="submission" date="2021-03" db="EMBL/GenBank/DDBJ databases">
        <authorList>
            <person name="Palmer J.M."/>
        </authorList>
    </citation>
    <scope>NUCLEOTIDE SEQUENCE</scope>
    <source>
        <strain evidence="9">ARV_011</strain>
    </source>
</reference>
<protein>
    <recommendedName>
        <fullName evidence="8">Major facilitator superfamily (MFS) profile domain-containing protein</fullName>
    </recommendedName>
</protein>
<feature type="transmembrane region" description="Helical" evidence="7">
    <location>
        <begin position="203"/>
        <end position="225"/>
    </location>
</feature>